<dbReference type="InterPro" id="IPR043128">
    <property type="entry name" value="Rev_trsase/Diguanyl_cyclase"/>
</dbReference>
<evidence type="ECO:0000259" key="1">
    <source>
        <dbReference type="Pfam" id="PF00078"/>
    </source>
</evidence>
<dbReference type="Gene3D" id="3.30.70.270">
    <property type="match status" value="1"/>
</dbReference>
<sequence>MDEDDMVPIILGRPFLTTTRAIIDGHNYLYCADYTVKFIQEKWVVTVDHDEKWVKMEEECNSKDVQAVIPKKGGMTVVKNEKNKLIHQRMVTGRCVCIDYRKLNDATRKDHFPLPFIDQMLERLAGHEYYYFLDGFSRYFQIPISLEDQWKTTITCPYGAFAYKRMSFGLCNAPTTFQRCMMAIFHELIEESMEVFMDDFSVFGSSFDHFLANLEKMLKRCEETNLVLNWEKCQDLEKLTKAEIRDLFPEEHLMMISDKSNEPWRTSWDATTARKVFEAGFYWPNIFRDARKLVRSCDACQRAGNISARHKTPQKTTPFRIIYGKACHLPVELKHKAYWAFKACNMDLTKSGANKILQINKLDELRLDAYESSIFYRERTKRWRGKRIKTPINYGKRDKVLFFNSHLRLFLGKLKSRWYGPFAVSKDMKNRAIELCDKEGNEFIINKQRVKLYQKDMSDFNAYDDVILDDEGGVT</sequence>
<proteinExistence type="predicted"/>
<dbReference type="EMBL" id="BKCJ010007504">
    <property type="protein sequence ID" value="GEU77592.1"/>
    <property type="molecule type" value="Genomic_DNA"/>
</dbReference>
<dbReference type="InterPro" id="IPR053134">
    <property type="entry name" value="RNA-dir_DNA_polymerase"/>
</dbReference>
<comment type="caution">
    <text evidence="3">The sequence shown here is derived from an EMBL/GenBank/DDBJ whole genome shotgun (WGS) entry which is preliminary data.</text>
</comment>
<dbReference type="InterPro" id="IPR041588">
    <property type="entry name" value="Integrase_H2C2"/>
</dbReference>
<dbReference type="InterPro" id="IPR000477">
    <property type="entry name" value="RT_dom"/>
</dbReference>
<dbReference type="Gene3D" id="3.10.10.10">
    <property type="entry name" value="HIV Type 1 Reverse Transcriptase, subunit A, domain 1"/>
    <property type="match status" value="1"/>
</dbReference>
<protein>
    <submittedName>
        <fullName evidence="3">RNA-directed DNA polymerase homolog</fullName>
    </submittedName>
</protein>
<dbReference type="Gene3D" id="1.10.340.70">
    <property type="match status" value="1"/>
</dbReference>
<dbReference type="PANTHER" id="PTHR24559:SF444">
    <property type="entry name" value="REVERSE TRANSCRIPTASE DOMAIN-CONTAINING PROTEIN"/>
    <property type="match status" value="1"/>
</dbReference>
<dbReference type="CDD" id="cd01647">
    <property type="entry name" value="RT_LTR"/>
    <property type="match status" value="1"/>
</dbReference>
<feature type="domain" description="Reverse transcriptase" evidence="1">
    <location>
        <begin position="87"/>
        <end position="236"/>
    </location>
</feature>
<dbReference type="SUPFAM" id="SSF56672">
    <property type="entry name" value="DNA/RNA polymerases"/>
    <property type="match status" value="1"/>
</dbReference>
<dbReference type="Pfam" id="PF17921">
    <property type="entry name" value="Integrase_H2C2"/>
    <property type="match status" value="1"/>
</dbReference>
<evidence type="ECO:0000259" key="2">
    <source>
        <dbReference type="Pfam" id="PF17921"/>
    </source>
</evidence>
<gene>
    <name evidence="3" type="ORF">Tci_049570</name>
</gene>
<dbReference type="GO" id="GO:0003964">
    <property type="term" value="F:RNA-directed DNA polymerase activity"/>
    <property type="evidence" value="ECO:0007669"/>
    <property type="project" value="UniProtKB-KW"/>
</dbReference>
<keyword evidence="3" id="KW-0808">Transferase</keyword>
<accession>A0A6L2MXQ9</accession>
<name>A0A6L2MXQ9_TANCI</name>
<dbReference type="InterPro" id="IPR043502">
    <property type="entry name" value="DNA/RNA_pol_sf"/>
</dbReference>
<keyword evidence="3" id="KW-0548">Nucleotidyltransferase</keyword>
<dbReference type="Pfam" id="PF00078">
    <property type="entry name" value="RVT_1"/>
    <property type="match status" value="1"/>
</dbReference>
<organism evidence="3">
    <name type="scientific">Tanacetum cinerariifolium</name>
    <name type="common">Dalmatian daisy</name>
    <name type="synonym">Chrysanthemum cinerariifolium</name>
    <dbReference type="NCBI Taxonomy" id="118510"/>
    <lineage>
        <taxon>Eukaryota</taxon>
        <taxon>Viridiplantae</taxon>
        <taxon>Streptophyta</taxon>
        <taxon>Embryophyta</taxon>
        <taxon>Tracheophyta</taxon>
        <taxon>Spermatophyta</taxon>
        <taxon>Magnoliopsida</taxon>
        <taxon>eudicotyledons</taxon>
        <taxon>Gunneridae</taxon>
        <taxon>Pentapetalae</taxon>
        <taxon>asterids</taxon>
        <taxon>campanulids</taxon>
        <taxon>Asterales</taxon>
        <taxon>Asteraceae</taxon>
        <taxon>Asteroideae</taxon>
        <taxon>Anthemideae</taxon>
        <taxon>Anthemidinae</taxon>
        <taxon>Tanacetum</taxon>
    </lineage>
</organism>
<feature type="domain" description="Integrase zinc-binding" evidence="2">
    <location>
        <begin position="281"/>
        <end position="303"/>
    </location>
</feature>
<dbReference type="PANTHER" id="PTHR24559">
    <property type="entry name" value="TRANSPOSON TY3-I GAG-POL POLYPROTEIN"/>
    <property type="match status" value="1"/>
</dbReference>
<evidence type="ECO:0000313" key="3">
    <source>
        <dbReference type="EMBL" id="GEU77592.1"/>
    </source>
</evidence>
<keyword evidence="3" id="KW-0695">RNA-directed DNA polymerase</keyword>
<reference evidence="3" key="1">
    <citation type="journal article" date="2019" name="Sci. Rep.">
        <title>Draft genome of Tanacetum cinerariifolium, the natural source of mosquito coil.</title>
        <authorList>
            <person name="Yamashiro T."/>
            <person name="Shiraishi A."/>
            <person name="Satake H."/>
            <person name="Nakayama K."/>
        </authorList>
    </citation>
    <scope>NUCLEOTIDE SEQUENCE</scope>
</reference>
<dbReference type="AlphaFoldDB" id="A0A6L2MXQ9"/>